<dbReference type="Gene3D" id="3.30.420.10">
    <property type="entry name" value="Ribonuclease H-like superfamily/Ribonuclease H"/>
    <property type="match status" value="1"/>
</dbReference>
<comment type="caution">
    <text evidence="2">The sequence shown here is derived from an EMBL/GenBank/DDBJ whole genome shotgun (WGS) entry which is preliminary data.</text>
</comment>
<organism evidence="2 3">
    <name type="scientific">Trichonephila inaurata madagascariensis</name>
    <dbReference type="NCBI Taxonomy" id="2747483"/>
    <lineage>
        <taxon>Eukaryota</taxon>
        <taxon>Metazoa</taxon>
        <taxon>Ecdysozoa</taxon>
        <taxon>Arthropoda</taxon>
        <taxon>Chelicerata</taxon>
        <taxon>Arachnida</taxon>
        <taxon>Araneae</taxon>
        <taxon>Araneomorphae</taxon>
        <taxon>Entelegynae</taxon>
        <taxon>Araneoidea</taxon>
        <taxon>Nephilidae</taxon>
        <taxon>Trichonephila</taxon>
        <taxon>Trichonephila inaurata</taxon>
    </lineage>
</organism>
<reference evidence="2" key="1">
    <citation type="submission" date="2020-08" db="EMBL/GenBank/DDBJ databases">
        <title>Multicomponent nature underlies the extraordinary mechanical properties of spider dragline silk.</title>
        <authorList>
            <person name="Kono N."/>
            <person name="Nakamura H."/>
            <person name="Mori M."/>
            <person name="Yoshida Y."/>
            <person name="Ohtoshi R."/>
            <person name="Malay A.D."/>
            <person name="Moran D.A.P."/>
            <person name="Tomita M."/>
            <person name="Numata K."/>
            <person name="Arakawa K."/>
        </authorList>
    </citation>
    <scope>NUCLEOTIDE SEQUENCE</scope>
</reference>
<keyword evidence="3" id="KW-1185">Reference proteome</keyword>
<name>A0A8X6MH74_9ARAC</name>
<dbReference type="InterPro" id="IPR036397">
    <property type="entry name" value="RNaseH_sf"/>
</dbReference>
<evidence type="ECO:0000313" key="2">
    <source>
        <dbReference type="EMBL" id="GFS57993.1"/>
    </source>
</evidence>
<feature type="domain" description="Tc1-like transposase DDE" evidence="1">
    <location>
        <begin position="4"/>
        <end position="105"/>
    </location>
</feature>
<dbReference type="AlphaFoldDB" id="A0A8X6MH74"/>
<dbReference type="GO" id="GO:0003676">
    <property type="term" value="F:nucleic acid binding"/>
    <property type="evidence" value="ECO:0007669"/>
    <property type="project" value="InterPro"/>
</dbReference>
<accession>A0A8X6MH74</accession>
<dbReference type="Pfam" id="PF13358">
    <property type="entry name" value="DDE_3"/>
    <property type="match status" value="1"/>
</dbReference>
<gene>
    <name evidence="2" type="primary">X975_06332</name>
    <name evidence="2" type="ORF">TNIN_398741</name>
</gene>
<dbReference type="EMBL" id="BMAV01027299">
    <property type="protein sequence ID" value="GFS57993.1"/>
    <property type="molecule type" value="Genomic_DNA"/>
</dbReference>
<sequence length="138" mass="15917">MVWCAISYHGRSNLLRTESNLNSNRYVREVLQPEVILFLQGIPGAIFQQNNARPHVAKTVRDFCSAQHMQLHSWSAYSPDMSPIEHVWDLVGRRLARDPRPAASKDEVLLLKQAIWNSLPHCTHFGTTFPHFRHSKSF</sequence>
<protein>
    <submittedName>
        <fullName evidence="2">Transposable element Tcb2 transposase</fullName>
    </submittedName>
</protein>
<dbReference type="Proteomes" id="UP000886998">
    <property type="component" value="Unassembled WGS sequence"/>
</dbReference>
<proteinExistence type="predicted"/>
<dbReference type="OrthoDB" id="6427837at2759"/>
<evidence type="ECO:0000313" key="3">
    <source>
        <dbReference type="Proteomes" id="UP000886998"/>
    </source>
</evidence>
<dbReference type="InterPro" id="IPR038717">
    <property type="entry name" value="Tc1-like_DDE_dom"/>
</dbReference>
<evidence type="ECO:0000259" key="1">
    <source>
        <dbReference type="Pfam" id="PF13358"/>
    </source>
</evidence>